<keyword evidence="3" id="KW-1185">Reference proteome</keyword>
<sequence>MASILRTRKVPDISHNKSSQIQQLSSKTKVKRKYKVSDEIKQGYLEQKRTAEKSRREKIRRNQRITKITVKVREQVMKKEKKRRKT</sequence>
<gene>
    <name evidence="2" type="ORF">HHI36_022116</name>
</gene>
<organism evidence="2 3">
    <name type="scientific">Cryptolaemus montrouzieri</name>
    <dbReference type="NCBI Taxonomy" id="559131"/>
    <lineage>
        <taxon>Eukaryota</taxon>
        <taxon>Metazoa</taxon>
        <taxon>Ecdysozoa</taxon>
        <taxon>Arthropoda</taxon>
        <taxon>Hexapoda</taxon>
        <taxon>Insecta</taxon>
        <taxon>Pterygota</taxon>
        <taxon>Neoptera</taxon>
        <taxon>Endopterygota</taxon>
        <taxon>Coleoptera</taxon>
        <taxon>Polyphaga</taxon>
        <taxon>Cucujiformia</taxon>
        <taxon>Coccinelloidea</taxon>
        <taxon>Coccinellidae</taxon>
        <taxon>Scymninae</taxon>
        <taxon>Scymnini</taxon>
        <taxon>Cryptolaemus</taxon>
    </lineage>
</organism>
<proteinExistence type="predicted"/>
<dbReference type="AlphaFoldDB" id="A0ABD2MZJ9"/>
<evidence type="ECO:0000256" key="1">
    <source>
        <dbReference type="SAM" id="MobiDB-lite"/>
    </source>
</evidence>
<dbReference type="EMBL" id="JABFTP020000042">
    <property type="protein sequence ID" value="KAL3271642.1"/>
    <property type="molecule type" value="Genomic_DNA"/>
</dbReference>
<feature type="compositionally biased region" description="Polar residues" evidence="1">
    <location>
        <begin position="16"/>
        <end position="27"/>
    </location>
</feature>
<protein>
    <submittedName>
        <fullName evidence="2">Uncharacterized protein</fullName>
    </submittedName>
</protein>
<dbReference type="Proteomes" id="UP001516400">
    <property type="component" value="Unassembled WGS sequence"/>
</dbReference>
<accession>A0ABD2MZJ9</accession>
<evidence type="ECO:0000313" key="2">
    <source>
        <dbReference type="EMBL" id="KAL3271642.1"/>
    </source>
</evidence>
<comment type="caution">
    <text evidence="2">The sequence shown here is derived from an EMBL/GenBank/DDBJ whole genome shotgun (WGS) entry which is preliminary data.</text>
</comment>
<name>A0ABD2MZJ9_9CUCU</name>
<evidence type="ECO:0000313" key="3">
    <source>
        <dbReference type="Proteomes" id="UP001516400"/>
    </source>
</evidence>
<feature type="region of interest" description="Disordered" evidence="1">
    <location>
        <begin position="1"/>
        <end position="27"/>
    </location>
</feature>
<reference evidence="2 3" key="1">
    <citation type="journal article" date="2021" name="BMC Biol.">
        <title>Horizontally acquired antibacterial genes associated with adaptive radiation of ladybird beetles.</title>
        <authorList>
            <person name="Li H.S."/>
            <person name="Tang X.F."/>
            <person name="Huang Y.H."/>
            <person name="Xu Z.Y."/>
            <person name="Chen M.L."/>
            <person name="Du X.Y."/>
            <person name="Qiu B.Y."/>
            <person name="Chen P.T."/>
            <person name="Zhang W."/>
            <person name="Slipinski A."/>
            <person name="Escalona H.E."/>
            <person name="Waterhouse R.M."/>
            <person name="Zwick A."/>
            <person name="Pang H."/>
        </authorList>
    </citation>
    <scope>NUCLEOTIDE SEQUENCE [LARGE SCALE GENOMIC DNA]</scope>
    <source>
        <strain evidence="2">SYSU2018</strain>
    </source>
</reference>